<comment type="caution">
    <text evidence="2">The sequence shown here is derived from an EMBL/GenBank/DDBJ whole genome shotgun (WGS) entry which is preliminary data.</text>
</comment>
<evidence type="ECO:0000256" key="1">
    <source>
        <dbReference type="SAM" id="Phobius"/>
    </source>
</evidence>
<evidence type="ECO:0000313" key="3">
    <source>
        <dbReference type="Proteomes" id="UP000749040"/>
    </source>
</evidence>
<dbReference type="InterPro" id="IPR001646">
    <property type="entry name" value="5peptide_repeat"/>
</dbReference>
<dbReference type="Proteomes" id="UP000749040">
    <property type="component" value="Unassembled WGS sequence"/>
</dbReference>
<gene>
    <name evidence="2" type="ORF">ITX44_20020</name>
</gene>
<keyword evidence="1" id="KW-0812">Transmembrane</keyword>
<accession>A0ABS2TXX0</accession>
<keyword evidence="1" id="KW-0472">Membrane</keyword>
<name>A0ABS2TXX0_9ACTN</name>
<organism evidence="2 3">
    <name type="scientific">Actinacidiphila acididurans</name>
    <dbReference type="NCBI Taxonomy" id="2784346"/>
    <lineage>
        <taxon>Bacteria</taxon>
        <taxon>Bacillati</taxon>
        <taxon>Actinomycetota</taxon>
        <taxon>Actinomycetes</taxon>
        <taxon>Kitasatosporales</taxon>
        <taxon>Streptomycetaceae</taxon>
        <taxon>Actinacidiphila</taxon>
    </lineage>
</organism>
<dbReference type="EMBL" id="JADKYB010000010">
    <property type="protein sequence ID" value="MBM9506798.1"/>
    <property type="molecule type" value="Genomic_DNA"/>
</dbReference>
<protein>
    <submittedName>
        <fullName evidence="2">Pentapeptide repeat-containing protein</fullName>
    </submittedName>
</protein>
<proteinExistence type="predicted"/>
<keyword evidence="1" id="KW-1133">Transmembrane helix</keyword>
<dbReference type="Pfam" id="PF13576">
    <property type="entry name" value="Pentapeptide_3"/>
    <property type="match status" value="2"/>
</dbReference>
<sequence>MATAPPLSWAHCGDGASASDPVGCRGITVPGSVRCLTHAAPAEQHAYLTSLSPGDDLDLRGTTIAQALLDQILSRLTDPTTSLARIGTAQFDSAIFTGDASFGSATFTRDARFNSATFAGTAWFGSAIFTGDASFGSATFTRDARFNSATFAGTAWFGSATFNGDALFDSTTFAGTALFDSTTFAGTALFYLATFTNAWFDSATFTQDAQFDSATITGQARFGSAVFAKDAWFDSATFIGEASFISASFERASSLGPLVCGGVLDLSAASFGAPVTVEVAARRLVCRRTRWSETATLWLRYAEADLSDAVFEYPLAVADRQRPFTARAGTTLDESVLAGLPEQARVTSLRGVDAAHLVLTDLDLSSCLFSGTIHLDQLRLEGRSQFRTAPMGVHRHGWLPVRHTHRSTLAEEQHWRHTRPDAAPGWLAAPPGVDVVQPGALAAVYRALRKSYEDSSNEPGAADFYYGEMEMRRADPGTDRAERGLLTAYWALSGYGLRAARALGWLLAAVTFTVLVMMLWGLPKDGTPSRTTGTITGQHITLTTHSPDPANPAGSVRKRLTSDRFEKSLRVVVNSVIFRSSGQDLTTAGTYTEMASRFTEPVLLGLAALAVRGRIKR</sequence>
<feature type="transmembrane region" description="Helical" evidence="1">
    <location>
        <begin position="502"/>
        <end position="522"/>
    </location>
</feature>
<reference evidence="2 3" key="1">
    <citation type="submission" date="2021-01" db="EMBL/GenBank/DDBJ databases">
        <title>Streptomyces acididurans sp. nov., isolated from a peat swamp forest soil.</title>
        <authorList>
            <person name="Chantavorakit T."/>
            <person name="Duangmal K."/>
        </authorList>
    </citation>
    <scope>NUCLEOTIDE SEQUENCE [LARGE SCALE GENOMIC DNA]</scope>
    <source>
        <strain evidence="2 3">KK5PA1</strain>
    </source>
</reference>
<evidence type="ECO:0000313" key="2">
    <source>
        <dbReference type="EMBL" id="MBM9506798.1"/>
    </source>
</evidence>
<keyword evidence="3" id="KW-1185">Reference proteome</keyword>